<dbReference type="AlphaFoldDB" id="A0A1D1ZJW1"/>
<organism evidence="2">
    <name type="scientific">Anthurium amnicola</name>
    <dbReference type="NCBI Taxonomy" id="1678845"/>
    <lineage>
        <taxon>Eukaryota</taxon>
        <taxon>Viridiplantae</taxon>
        <taxon>Streptophyta</taxon>
        <taxon>Embryophyta</taxon>
        <taxon>Tracheophyta</taxon>
        <taxon>Spermatophyta</taxon>
        <taxon>Magnoliopsida</taxon>
        <taxon>Liliopsida</taxon>
        <taxon>Araceae</taxon>
        <taxon>Pothoideae</taxon>
        <taxon>Potheae</taxon>
        <taxon>Anthurium</taxon>
    </lineage>
</organism>
<dbReference type="PANTHER" id="PTHR34199:SF1">
    <property type="entry name" value="HISTONE-LYSINE N-METHYLTRANSFERASE, H3 LYSINE-79 SPECIFIC-LIKE PROTEIN"/>
    <property type="match status" value="1"/>
</dbReference>
<protein>
    <recommendedName>
        <fullName evidence="1">Nuclease associated modular domain-containing protein</fullName>
    </recommendedName>
</protein>
<evidence type="ECO:0000313" key="2">
    <source>
        <dbReference type="EMBL" id="JAT67254.1"/>
    </source>
</evidence>
<feature type="domain" description="Nuclease associated modular" evidence="1">
    <location>
        <begin position="144"/>
        <end position="171"/>
    </location>
</feature>
<accession>A0A1D1ZJW1</accession>
<dbReference type="Pfam" id="PF07460">
    <property type="entry name" value="NUMOD3"/>
    <property type="match status" value="1"/>
</dbReference>
<feature type="non-terminal residue" evidence="2">
    <location>
        <position position="1"/>
    </location>
</feature>
<gene>
    <name evidence="2" type="ORF">g.48174</name>
</gene>
<name>A0A1D1ZJW1_9ARAE</name>
<dbReference type="PANTHER" id="PTHR34199">
    <property type="entry name" value="NUMOD3 MOTIF FAMILY PROTEIN, EXPRESSED"/>
    <property type="match status" value="1"/>
</dbReference>
<evidence type="ECO:0000259" key="1">
    <source>
        <dbReference type="Pfam" id="PF07460"/>
    </source>
</evidence>
<reference evidence="2" key="1">
    <citation type="submission" date="2015-07" db="EMBL/GenBank/DDBJ databases">
        <title>Transcriptome Assembly of Anthurium amnicola.</title>
        <authorList>
            <person name="Suzuki J."/>
        </authorList>
    </citation>
    <scope>NUCLEOTIDE SEQUENCE</scope>
</reference>
<dbReference type="InterPro" id="IPR003611">
    <property type="entry name" value="NUMOD3"/>
</dbReference>
<dbReference type="EMBL" id="GDJX01000682">
    <property type="protein sequence ID" value="JAT67254.1"/>
    <property type="molecule type" value="Transcribed_RNA"/>
</dbReference>
<sequence>SHPPARIHPILLPVHHRTRWRGHWETEGTTCARNHSGHLMGSIYSQRPAMLLVYEVILKNKGRLFSSVHSFRNERLGGTMQLSADLELKWKVPWTSMETPNVQIGSYVDEIEKNEGANVHEKANSRSRPTKKRVIKNEVEIQRRRKIGLANKGKIPWNKGRQHSQETRERIKRRTIEALRDPKVRKKMSESPRSHSEESKAKTGFALRKIWEERLKRKSLQEKCYLTWAGIVAEAAREGGRDRQELEWDSFEKMKSDILVQHLQWKTDRARQKEIAKRRAERAAKAKAGKLVRHVLDTNEGQKVKAVKSKGTLKQPEKKSVPTTSRDLKLRARLAKINRKQQFEGHLHESEVMVEVQATAGKWDLEFIKRDKMHQTVSFADQILAIKKRRMVHAAKNVLIPSSSGSLSEENKFI</sequence>
<proteinExistence type="predicted"/>
<dbReference type="GO" id="GO:0003677">
    <property type="term" value="F:DNA binding"/>
    <property type="evidence" value="ECO:0007669"/>
    <property type="project" value="InterPro"/>
</dbReference>